<sequence length="206" mass="22108">MLGYARVSTTAQHLDRQIAALESAGVAPERVFVDKATGAHTARPGLQALLTYARPRDLVLCYTLDRLGGSLRDTLNIVHDLRERGIGMRTLADPIPINTADDSATARLALALLGLFSELERVYNAERIAHARAVREAKGDGRGVGRPRALSDDQVAYAAHLRDPLERTVPDIAKELGVGTATLYRALPPCPVLAPTASGTEPEARS</sequence>
<gene>
    <name evidence="7" type="ORF">J4035_11040</name>
</gene>
<feature type="active site" description="O-(5'-phospho-DNA)-serine intermediate" evidence="5">
    <location>
        <position position="8"/>
    </location>
</feature>
<dbReference type="InterPro" id="IPR006119">
    <property type="entry name" value="Resolv_N"/>
</dbReference>
<dbReference type="PANTHER" id="PTHR30461:SF26">
    <property type="entry name" value="RESOLVASE HOMOLOG YNEB"/>
    <property type="match status" value="1"/>
</dbReference>
<dbReference type="InterPro" id="IPR009057">
    <property type="entry name" value="Homeodomain-like_sf"/>
</dbReference>
<evidence type="ECO:0000256" key="2">
    <source>
        <dbReference type="ARBA" id="ARBA00022908"/>
    </source>
</evidence>
<keyword evidence="3" id="KW-0238">DNA-binding</keyword>
<dbReference type="CDD" id="cd03768">
    <property type="entry name" value="SR_ResInv"/>
    <property type="match status" value="1"/>
</dbReference>
<name>A0ABS3SIM9_9CELL</name>
<evidence type="ECO:0000313" key="7">
    <source>
        <dbReference type="EMBL" id="MBO3085174.1"/>
    </source>
</evidence>
<evidence type="ECO:0000313" key="8">
    <source>
        <dbReference type="Proteomes" id="UP000678317"/>
    </source>
</evidence>
<evidence type="ECO:0000256" key="1">
    <source>
        <dbReference type="ARBA" id="ARBA00009913"/>
    </source>
</evidence>
<dbReference type="SUPFAM" id="SSF46689">
    <property type="entry name" value="Homeodomain-like"/>
    <property type="match status" value="1"/>
</dbReference>
<dbReference type="Gene3D" id="1.10.10.60">
    <property type="entry name" value="Homeodomain-like"/>
    <property type="match status" value="1"/>
</dbReference>
<dbReference type="SUPFAM" id="SSF53041">
    <property type="entry name" value="Resolvase-like"/>
    <property type="match status" value="1"/>
</dbReference>
<protein>
    <submittedName>
        <fullName evidence="7">Recombinase family protein</fullName>
    </submittedName>
</protein>
<dbReference type="InterPro" id="IPR006118">
    <property type="entry name" value="Recombinase_CS"/>
</dbReference>
<dbReference type="PROSITE" id="PS00397">
    <property type="entry name" value="RECOMBINASES_1"/>
    <property type="match status" value="1"/>
</dbReference>
<keyword evidence="2" id="KW-0229">DNA integration</keyword>
<keyword evidence="4" id="KW-0233">DNA recombination</keyword>
<evidence type="ECO:0000256" key="3">
    <source>
        <dbReference type="ARBA" id="ARBA00023125"/>
    </source>
</evidence>
<reference evidence="7 8" key="1">
    <citation type="submission" date="2021-03" db="EMBL/GenBank/DDBJ databases">
        <title>novel species in genus Cellulomonas.</title>
        <authorList>
            <person name="Zhang G."/>
        </authorList>
    </citation>
    <scope>NUCLEOTIDE SEQUENCE [LARGE SCALE GENOMIC DNA]</scope>
    <source>
        <strain evidence="8">zg-ZUI188</strain>
    </source>
</reference>
<dbReference type="Pfam" id="PF00239">
    <property type="entry name" value="Resolvase"/>
    <property type="match status" value="1"/>
</dbReference>
<dbReference type="SMART" id="SM00857">
    <property type="entry name" value="Resolvase"/>
    <property type="match status" value="1"/>
</dbReference>
<organism evidence="7 8">
    <name type="scientific">Cellulomonas fengjieae</name>
    <dbReference type="NCBI Taxonomy" id="2819978"/>
    <lineage>
        <taxon>Bacteria</taxon>
        <taxon>Bacillati</taxon>
        <taxon>Actinomycetota</taxon>
        <taxon>Actinomycetes</taxon>
        <taxon>Micrococcales</taxon>
        <taxon>Cellulomonadaceae</taxon>
        <taxon>Cellulomonas</taxon>
    </lineage>
</organism>
<dbReference type="Gene3D" id="3.40.50.1390">
    <property type="entry name" value="Resolvase, N-terminal catalytic domain"/>
    <property type="match status" value="1"/>
</dbReference>
<dbReference type="Proteomes" id="UP000678317">
    <property type="component" value="Unassembled WGS sequence"/>
</dbReference>
<accession>A0ABS3SIM9</accession>
<keyword evidence="8" id="KW-1185">Reference proteome</keyword>
<dbReference type="InterPro" id="IPR036162">
    <property type="entry name" value="Resolvase-like_N_sf"/>
</dbReference>
<proteinExistence type="inferred from homology"/>
<dbReference type="InterPro" id="IPR050639">
    <property type="entry name" value="SSR_resolvase"/>
</dbReference>
<feature type="domain" description="Resolvase/invertase-type recombinase catalytic" evidence="6">
    <location>
        <begin position="1"/>
        <end position="139"/>
    </location>
</feature>
<evidence type="ECO:0000256" key="5">
    <source>
        <dbReference type="PROSITE-ProRule" id="PRU10137"/>
    </source>
</evidence>
<dbReference type="PANTHER" id="PTHR30461">
    <property type="entry name" value="DNA-INVERTASE FROM LAMBDOID PROPHAGE"/>
    <property type="match status" value="1"/>
</dbReference>
<evidence type="ECO:0000256" key="4">
    <source>
        <dbReference type="ARBA" id="ARBA00023172"/>
    </source>
</evidence>
<dbReference type="EMBL" id="JAGFBM010000005">
    <property type="protein sequence ID" value="MBO3085174.1"/>
    <property type="molecule type" value="Genomic_DNA"/>
</dbReference>
<evidence type="ECO:0000259" key="6">
    <source>
        <dbReference type="PROSITE" id="PS51736"/>
    </source>
</evidence>
<dbReference type="PROSITE" id="PS51736">
    <property type="entry name" value="RECOMBINASES_3"/>
    <property type="match status" value="1"/>
</dbReference>
<dbReference type="CDD" id="cd00569">
    <property type="entry name" value="HTH_Hin_like"/>
    <property type="match status" value="1"/>
</dbReference>
<comment type="similarity">
    <text evidence="1">Belongs to the site-specific recombinase resolvase family.</text>
</comment>
<comment type="caution">
    <text evidence="7">The sequence shown here is derived from an EMBL/GenBank/DDBJ whole genome shotgun (WGS) entry which is preliminary data.</text>
</comment>